<dbReference type="InterPro" id="IPR035965">
    <property type="entry name" value="PAS-like_dom_sf"/>
</dbReference>
<dbReference type="Gene3D" id="3.40.50.180">
    <property type="entry name" value="Methylesterase CheB, C-terminal domain"/>
    <property type="match status" value="1"/>
</dbReference>
<evidence type="ECO:0000259" key="9">
    <source>
        <dbReference type="PROSITE" id="PS50113"/>
    </source>
</evidence>
<dbReference type="InterPro" id="IPR029063">
    <property type="entry name" value="SAM-dependent_MTases_sf"/>
</dbReference>
<dbReference type="Gene3D" id="3.30.450.20">
    <property type="entry name" value="PAS domain"/>
    <property type="match status" value="2"/>
</dbReference>
<organism evidence="12 13">
    <name type="scientific">Hymenobacter antarcticus</name>
    <dbReference type="NCBI Taxonomy" id="486270"/>
    <lineage>
        <taxon>Bacteria</taxon>
        <taxon>Pseudomonadati</taxon>
        <taxon>Bacteroidota</taxon>
        <taxon>Cytophagia</taxon>
        <taxon>Cytophagales</taxon>
        <taxon>Hymenobacteraceae</taxon>
        <taxon>Hymenobacter</taxon>
    </lineage>
</organism>
<keyword evidence="13" id="KW-1185">Reference proteome</keyword>
<feature type="coiled-coil region" evidence="7">
    <location>
        <begin position="703"/>
        <end position="761"/>
    </location>
</feature>
<name>A0ABP7PAP5_9BACT</name>
<feature type="active site" evidence="6">
    <location>
        <position position="57"/>
    </location>
</feature>
<dbReference type="SUPFAM" id="SSF52738">
    <property type="entry name" value="Methylesterase CheB, C-terminal domain"/>
    <property type="match status" value="1"/>
</dbReference>
<comment type="caution">
    <text evidence="12">The sequence shown here is derived from an EMBL/GenBank/DDBJ whole genome shotgun (WGS) entry which is preliminary data.</text>
</comment>
<gene>
    <name evidence="12" type="ORF">GCM10022407_06630</name>
</gene>
<dbReference type="InterPro" id="IPR000673">
    <property type="entry name" value="Sig_transdc_resp-reg_Me-estase"/>
</dbReference>
<dbReference type="Pfam" id="PF01739">
    <property type="entry name" value="CheR"/>
    <property type="match status" value="1"/>
</dbReference>
<keyword evidence="3" id="KW-0489">Methyltransferase</keyword>
<evidence type="ECO:0000256" key="7">
    <source>
        <dbReference type="SAM" id="Coils"/>
    </source>
</evidence>
<evidence type="ECO:0000256" key="6">
    <source>
        <dbReference type="PROSITE-ProRule" id="PRU00050"/>
    </source>
</evidence>
<evidence type="ECO:0000259" key="8">
    <source>
        <dbReference type="PROSITE" id="PS50112"/>
    </source>
</evidence>
<keyword evidence="6" id="KW-0378">Hydrolase</keyword>
<dbReference type="Pfam" id="PF08448">
    <property type="entry name" value="PAS_4"/>
    <property type="match status" value="1"/>
</dbReference>
<protein>
    <recommendedName>
        <fullName evidence="2">protein-glutamate O-methyltransferase</fullName>
        <ecNumber evidence="2">2.1.1.80</ecNumber>
    </recommendedName>
</protein>
<dbReference type="SMART" id="SM00091">
    <property type="entry name" value="PAS"/>
    <property type="match status" value="3"/>
</dbReference>
<dbReference type="PANTHER" id="PTHR24422:SF27">
    <property type="entry name" value="PROTEIN-GLUTAMATE O-METHYLTRANSFERASE"/>
    <property type="match status" value="1"/>
</dbReference>
<dbReference type="SMART" id="SM00138">
    <property type="entry name" value="MeTrc"/>
    <property type="match status" value="1"/>
</dbReference>
<evidence type="ECO:0000256" key="4">
    <source>
        <dbReference type="ARBA" id="ARBA00022679"/>
    </source>
</evidence>
<dbReference type="InterPro" id="IPR050903">
    <property type="entry name" value="Bact_Chemotaxis_MeTrfase"/>
</dbReference>
<dbReference type="PROSITE" id="PS50112">
    <property type="entry name" value="PAS"/>
    <property type="match status" value="1"/>
</dbReference>
<keyword evidence="7" id="KW-0175">Coiled coil</keyword>
<dbReference type="InterPro" id="IPR036804">
    <property type="entry name" value="CheR_N_sf"/>
</dbReference>
<dbReference type="Pfam" id="PF03705">
    <property type="entry name" value="CheR_N"/>
    <property type="match status" value="1"/>
</dbReference>
<dbReference type="Pfam" id="PF13596">
    <property type="entry name" value="PAS_10"/>
    <property type="match status" value="1"/>
</dbReference>
<feature type="active site" evidence="6">
    <location>
        <position position="84"/>
    </location>
</feature>
<dbReference type="PRINTS" id="PR00996">
    <property type="entry name" value="CHERMTFRASE"/>
</dbReference>
<dbReference type="CDD" id="cd00130">
    <property type="entry name" value="PAS"/>
    <property type="match status" value="1"/>
</dbReference>
<dbReference type="InterPro" id="IPR022642">
    <property type="entry name" value="CheR_C"/>
</dbReference>
<feature type="domain" description="PAS" evidence="8">
    <location>
        <begin position="886"/>
        <end position="930"/>
    </location>
</feature>
<sequence length="1016" mass="112889">MQSNEIPPAPGQSAVVITPAADLPRDADEPLTPTLLREAGRPGKPADQFPVVGLGGSAGSLVAFEQFLRAMPADSGMAFVVVTHLSADQESELTQVLQHFTKMPVLEVTDGLRVRPNHVYVIPPNRDMSILHGMLLLFVPTQPPGRRLPIDFFFQSLAKDARERAVCVVCSGLGADGSLGLKMVMENFGMVMVQAPETAEFDSMPRAALATEFVDYVLPADQLPAKLLDFVRHPGARPRRPEEPESAVKPAHALQKIFHLIRAQTGHDFSFYKRNTVFRRIERRMNSHQIQEFTHYVRYLQANPAEVLALFKELLIGVTKFFRDREAFEHLRQRLLPLLRQKPAKSTVRVWAPGCSTGEEAYSLAITLLECLEDVEGAKYLKIQIFATDINAEGIDLARAGYYPATIAADVSPERLRRFFTPAEGGYRIRKEVRNVVVFALHDLNKDAPFTKLDLLVCRNLLIYLSAELQKNLIPVFHYALNPGGLLFLGPSENLAGFQEMFQPLDVKWKLSRRTETPSSVTRVANFPFALARQHTQPIPAPASASMSSTSSRKEGAFAGLVQRVLLRQYTPPAVVINAKGEILYVNGRTGRYLEPAPGLGGMNIFDMARAELNYELSEAVHEAAATRQHVVADNVKLHLDTGVQLLRLTVKVLEESEQLSGLLLVVFEEQPTPRKVRLGKPAAGSSPDAQVPTLEKELHYTRHRLQTTIEEMESSLEELQSANEELQSTNEEAMTNKEEMQSLNEELMTLNTQYLSKTEELSQAANDMKNLLDATEIATIFLDNDMVIKRFTPPVHRIIPLLPADVGRPVTHFANSLRYEHLDHDVRQVLARLVTVEANIQTTQGEWFAMRILPYRTLDNYISGAVITFTDITSLKNLETQLQASTRFAESIVETMREPLLVLDAQQRVLAFSGAFARLFGLTAARIKGLPLRELDGGAWQQPALAQRLEEALRHPDELFEDFEFTATFPGAGPRALLLYGRAITSHGAQTGWLLLGMQEAGAGPAGLPAARPTA</sequence>
<dbReference type="CDD" id="cd16434">
    <property type="entry name" value="CheB-CheR_fusion"/>
    <property type="match status" value="1"/>
</dbReference>
<dbReference type="InterPro" id="IPR000014">
    <property type="entry name" value="PAS"/>
</dbReference>
<dbReference type="Gene3D" id="3.40.50.150">
    <property type="entry name" value="Vaccinia Virus protein VP39"/>
    <property type="match status" value="1"/>
</dbReference>
<dbReference type="Pfam" id="PF01339">
    <property type="entry name" value="CheB_methylest"/>
    <property type="match status" value="1"/>
</dbReference>
<reference evidence="13" key="1">
    <citation type="journal article" date="2019" name="Int. J. Syst. Evol. Microbiol.">
        <title>The Global Catalogue of Microorganisms (GCM) 10K type strain sequencing project: providing services to taxonomists for standard genome sequencing and annotation.</title>
        <authorList>
            <consortium name="The Broad Institute Genomics Platform"/>
            <consortium name="The Broad Institute Genome Sequencing Center for Infectious Disease"/>
            <person name="Wu L."/>
            <person name="Ma J."/>
        </authorList>
    </citation>
    <scope>NUCLEOTIDE SEQUENCE [LARGE SCALE GENOMIC DNA]</scope>
    <source>
        <strain evidence="13">JCM 17217</strain>
    </source>
</reference>
<dbReference type="Proteomes" id="UP001501556">
    <property type="component" value="Unassembled WGS sequence"/>
</dbReference>
<dbReference type="SUPFAM" id="SSF55785">
    <property type="entry name" value="PYP-like sensor domain (PAS domain)"/>
    <property type="match status" value="2"/>
</dbReference>
<feature type="domain" description="CheB-type methylesterase" evidence="10">
    <location>
        <begin position="45"/>
        <end position="234"/>
    </location>
</feature>
<keyword evidence="4" id="KW-0808">Transferase</keyword>
<feature type="active site" evidence="6">
    <location>
        <position position="176"/>
    </location>
</feature>
<dbReference type="PROSITE" id="PS50122">
    <property type="entry name" value="CHEB"/>
    <property type="match status" value="1"/>
</dbReference>
<evidence type="ECO:0000313" key="13">
    <source>
        <dbReference type="Proteomes" id="UP001501556"/>
    </source>
</evidence>
<dbReference type="InterPro" id="IPR013656">
    <property type="entry name" value="PAS_4"/>
</dbReference>
<dbReference type="SUPFAM" id="SSF47757">
    <property type="entry name" value="Chemotaxis receptor methyltransferase CheR, N-terminal domain"/>
    <property type="match status" value="1"/>
</dbReference>
<feature type="domain" description="PAC" evidence="9">
    <location>
        <begin position="835"/>
        <end position="885"/>
    </location>
</feature>
<evidence type="ECO:0000259" key="10">
    <source>
        <dbReference type="PROSITE" id="PS50122"/>
    </source>
</evidence>
<dbReference type="SUPFAM" id="SSF53335">
    <property type="entry name" value="S-adenosyl-L-methionine-dependent methyltransferases"/>
    <property type="match status" value="1"/>
</dbReference>
<evidence type="ECO:0000256" key="3">
    <source>
        <dbReference type="ARBA" id="ARBA00022603"/>
    </source>
</evidence>
<dbReference type="EC" id="2.1.1.80" evidence="2"/>
<dbReference type="InterPro" id="IPR022641">
    <property type="entry name" value="CheR_N"/>
</dbReference>
<dbReference type="InterPro" id="IPR000700">
    <property type="entry name" value="PAS-assoc_C"/>
</dbReference>
<dbReference type="InterPro" id="IPR035909">
    <property type="entry name" value="CheB_C"/>
</dbReference>
<accession>A0ABP7PAP5</accession>
<dbReference type="PROSITE" id="PS50113">
    <property type="entry name" value="PAC"/>
    <property type="match status" value="1"/>
</dbReference>
<keyword evidence="5" id="KW-0949">S-adenosyl-L-methionine</keyword>
<evidence type="ECO:0000256" key="1">
    <source>
        <dbReference type="ARBA" id="ARBA00001541"/>
    </source>
</evidence>
<dbReference type="Gene3D" id="1.10.155.10">
    <property type="entry name" value="Chemotaxis receptor methyltransferase CheR, N-terminal domain"/>
    <property type="match status" value="1"/>
</dbReference>
<dbReference type="PANTHER" id="PTHR24422">
    <property type="entry name" value="CHEMOTAXIS PROTEIN METHYLTRANSFERASE"/>
    <property type="match status" value="1"/>
</dbReference>
<proteinExistence type="predicted"/>
<feature type="domain" description="CheR-type methyltransferase" evidence="11">
    <location>
        <begin position="254"/>
        <end position="503"/>
    </location>
</feature>
<dbReference type="PROSITE" id="PS50123">
    <property type="entry name" value="CHER"/>
    <property type="match status" value="1"/>
</dbReference>
<dbReference type="EMBL" id="BAABDI010000003">
    <property type="protein sequence ID" value="GAA3962532.1"/>
    <property type="molecule type" value="Genomic_DNA"/>
</dbReference>
<evidence type="ECO:0000256" key="2">
    <source>
        <dbReference type="ARBA" id="ARBA00012534"/>
    </source>
</evidence>
<dbReference type="InterPro" id="IPR000780">
    <property type="entry name" value="CheR_MeTrfase"/>
</dbReference>
<keyword evidence="6" id="KW-0145">Chemotaxis</keyword>
<evidence type="ECO:0000259" key="11">
    <source>
        <dbReference type="PROSITE" id="PS50123"/>
    </source>
</evidence>
<evidence type="ECO:0000256" key="5">
    <source>
        <dbReference type="ARBA" id="ARBA00022691"/>
    </source>
</evidence>
<dbReference type="RefSeq" id="WP_345120981.1">
    <property type="nucleotide sequence ID" value="NZ_BAABDI010000003.1"/>
</dbReference>
<evidence type="ECO:0000313" key="12">
    <source>
        <dbReference type="EMBL" id="GAA3962532.1"/>
    </source>
</evidence>
<comment type="catalytic activity">
    <reaction evidence="1">
        <text>L-glutamyl-[protein] + S-adenosyl-L-methionine = [protein]-L-glutamate 5-O-methyl ester + S-adenosyl-L-homocysteine</text>
        <dbReference type="Rhea" id="RHEA:24452"/>
        <dbReference type="Rhea" id="RHEA-COMP:10208"/>
        <dbReference type="Rhea" id="RHEA-COMP:10311"/>
        <dbReference type="ChEBI" id="CHEBI:29973"/>
        <dbReference type="ChEBI" id="CHEBI:57856"/>
        <dbReference type="ChEBI" id="CHEBI:59789"/>
        <dbReference type="ChEBI" id="CHEBI:82795"/>
        <dbReference type="EC" id="2.1.1.80"/>
    </reaction>
</comment>